<dbReference type="Proteomes" id="UP000026922">
    <property type="component" value="Unassembled WGS sequence"/>
</dbReference>
<evidence type="ECO:0008006" key="3">
    <source>
        <dbReference type="Google" id="ProtNLM"/>
    </source>
</evidence>
<gene>
    <name evidence="1" type="ORF">K737_300505</name>
</gene>
<evidence type="ECO:0000313" key="2">
    <source>
        <dbReference type="Proteomes" id="UP000026922"/>
    </source>
</evidence>
<name>A0A061JHZ8_9PROT</name>
<organism evidence="1 2">
    <name type="scientific">Holospora undulata HU1</name>
    <dbReference type="NCBI Taxonomy" id="1321371"/>
    <lineage>
        <taxon>Bacteria</taxon>
        <taxon>Pseudomonadati</taxon>
        <taxon>Pseudomonadota</taxon>
        <taxon>Alphaproteobacteria</taxon>
        <taxon>Holosporales</taxon>
        <taxon>Holosporaceae</taxon>
        <taxon>Holospora</taxon>
    </lineage>
</organism>
<sequence length="62" mass="7540">MDKIRQRDIEEFPDRCYERAKRLEVSTSGIRYAKQRLGETYKKTLNHPIQRKSLRFAKKLKN</sequence>
<comment type="caution">
    <text evidence="1">The sequence shown here is derived from an EMBL/GenBank/DDBJ whole genome shotgun (WGS) entry which is preliminary data.</text>
</comment>
<keyword evidence="2" id="KW-1185">Reference proteome</keyword>
<dbReference type="AlphaFoldDB" id="A0A061JHZ8"/>
<evidence type="ECO:0000313" key="1">
    <source>
        <dbReference type="EMBL" id="ETZ05078.1"/>
    </source>
</evidence>
<dbReference type="EMBL" id="ARPM03000118">
    <property type="protein sequence ID" value="ETZ05078.1"/>
    <property type="molecule type" value="Genomic_DNA"/>
</dbReference>
<proteinExistence type="predicted"/>
<accession>A0A061JHZ8</accession>
<dbReference type="RefSeq" id="WP_006297868.1">
    <property type="nucleotide sequence ID" value="NZ_ARPM03000118.1"/>
</dbReference>
<reference evidence="1 2" key="1">
    <citation type="journal article" date="2013" name="Genome Announc.">
        <title>Draft Genome Sequence of Holospora undulata Strain HU1, a Micronucleus-Specific Symbiont of the Ciliate Paramecium caudatum.</title>
        <authorList>
            <person name="Dohra H."/>
            <person name="Suzuki H."/>
            <person name="Suzuki T."/>
            <person name="Tanaka K."/>
            <person name="Fujishima M."/>
        </authorList>
    </citation>
    <scope>NUCLEOTIDE SEQUENCE [LARGE SCALE GENOMIC DNA]</scope>
    <source>
        <strain evidence="1 2">HU1</strain>
    </source>
</reference>
<protein>
    <recommendedName>
        <fullName evidence="3">Transposase</fullName>
    </recommendedName>
</protein>